<feature type="transmembrane region" description="Helical" evidence="1">
    <location>
        <begin position="486"/>
        <end position="507"/>
    </location>
</feature>
<feature type="transmembrane region" description="Helical" evidence="1">
    <location>
        <begin position="196"/>
        <end position="216"/>
    </location>
</feature>
<keyword evidence="1" id="KW-1133">Transmembrane helix</keyword>
<proteinExistence type="predicted"/>
<protein>
    <submittedName>
        <fullName evidence="3">Ferrous iron transporter B</fullName>
    </submittedName>
</protein>
<dbReference type="Pfam" id="PF02421">
    <property type="entry name" value="FeoB_N"/>
    <property type="match status" value="1"/>
</dbReference>
<feature type="transmembrane region" description="Helical" evidence="1">
    <location>
        <begin position="273"/>
        <end position="301"/>
    </location>
</feature>
<dbReference type="GO" id="GO:0005886">
    <property type="term" value="C:plasma membrane"/>
    <property type="evidence" value="ECO:0007669"/>
    <property type="project" value="TreeGrafter"/>
</dbReference>
<feature type="transmembrane region" description="Helical" evidence="1">
    <location>
        <begin position="321"/>
        <end position="343"/>
    </location>
</feature>
<dbReference type="InterPro" id="IPR005225">
    <property type="entry name" value="Small_GTP-bd"/>
</dbReference>
<dbReference type="NCBIfam" id="TIGR00231">
    <property type="entry name" value="small_GTP"/>
    <property type="match status" value="1"/>
</dbReference>
<sequence length="565" mass="62382">MVLAGNPNVGKSVIFTQISGIYAFSSNYPGTTVDFLRSYVEHGGEWYEVIDAPGTYSLEGMAEAERIAARLVEEADIVINVVDAGNLERNLYLTFELAERQKPMVVALNMWDEAKKQGIDIDLKALESILGVPVVPVVATTGEGIKNLLAALQKARIPHFVSSDHTRRWEEIGRVISEVQRFSYRRPTWRDTLQRVTLLPGVGLLFGLTVLVGIFFSVRFIGEGLIHLLDPLFERYYLPLLERFGVLLSRYPLWYEVLIGKPVNGHIDFELSLGLLSTGVYVSLGAVLPYVLAFYLILGLLEDVGYLPRLAVLLDGFLHRLGLHGYSVVPMLLGLGCNVPGIMATRVLESEKERFVVTVLIAIGIPCSAQQALIVGALAPHGVAPVLVVYGTLFAVVVSLALLLKYLVPGFRPPLICEIPPYRLPFPKAVFSKLWVRLRGFLRDALPIVFLGTLIVNLLYLTNAFPALARFVSPWLSRMLGLPPEAILVIALGILRKYMAMGLLLPLGLSVKQLVIASVVISLFFPCVAAFVVVLREFGWKRLFEAVAIMLSFAFLVGSLLNMLL</sequence>
<name>A0A7V3YEV4_9BACT</name>
<dbReference type="GO" id="GO:0015093">
    <property type="term" value="F:ferrous iron transmembrane transporter activity"/>
    <property type="evidence" value="ECO:0007669"/>
    <property type="project" value="InterPro"/>
</dbReference>
<dbReference type="CDD" id="cd01879">
    <property type="entry name" value="FeoB"/>
    <property type="match status" value="1"/>
</dbReference>
<evidence type="ECO:0000313" key="3">
    <source>
        <dbReference type="EMBL" id="HGI29810.1"/>
    </source>
</evidence>
<evidence type="ECO:0000256" key="1">
    <source>
        <dbReference type="SAM" id="Phobius"/>
    </source>
</evidence>
<feature type="domain" description="FeoB-type G" evidence="2">
    <location>
        <begin position="1"/>
        <end position="158"/>
    </location>
</feature>
<comment type="caution">
    <text evidence="3">The sequence shown here is derived from an EMBL/GenBank/DDBJ whole genome shotgun (WGS) entry which is preliminary data.</text>
</comment>
<feature type="transmembrane region" description="Helical" evidence="1">
    <location>
        <begin position="384"/>
        <end position="404"/>
    </location>
</feature>
<dbReference type="PANTHER" id="PTHR43185:SF1">
    <property type="entry name" value="FE(2+) TRANSPORTER FEOB"/>
    <property type="match status" value="1"/>
</dbReference>
<feature type="transmembrane region" description="Helical" evidence="1">
    <location>
        <begin position="355"/>
        <end position="378"/>
    </location>
</feature>
<reference evidence="3" key="1">
    <citation type="journal article" date="2020" name="mSystems">
        <title>Genome- and Community-Level Interaction Insights into Carbon Utilization and Element Cycling Functions of Hydrothermarchaeota in Hydrothermal Sediment.</title>
        <authorList>
            <person name="Zhou Z."/>
            <person name="Liu Y."/>
            <person name="Xu W."/>
            <person name="Pan J."/>
            <person name="Luo Z.H."/>
            <person name="Li M."/>
        </authorList>
    </citation>
    <scope>NUCLEOTIDE SEQUENCE [LARGE SCALE GENOMIC DNA]</scope>
    <source>
        <strain evidence="3">SpSt-747</strain>
    </source>
</reference>
<dbReference type="EMBL" id="DTFV01000009">
    <property type="protein sequence ID" value="HGI29810.1"/>
    <property type="molecule type" value="Genomic_DNA"/>
</dbReference>
<keyword evidence="1" id="KW-0472">Membrane</keyword>
<feature type="transmembrane region" description="Helical" evidence="1">
    <location>
        <begin position="514"/>
        <end position="534"/>
    </location>
</feature>
<gene>
    <name evidence="3" type="ORF">ENV30_00620</name>
</gene>
<dbReference type="InterPro" id="IPR050860">
    <property type="entry name" value="FeoB_GTPase"/>
</dbReference>
<dbReference type="AlphaFoldDB" id="A0A7V3YEV4"/>
<keyword evidence="1" id="KW-0812">Transmembrane</keyword>
<feature type="transmembrane region" description="Helical" evidence="1">
    <location>
        <begin position="445"/>
        <end position="466"/>
    </location>
</feature>
<accession>A0A7V3YEV4</accession>
<dbReference type="PANTHER" id="PTHR43185">
    <property type="entry name" value="FERROUS IRON TRANSPORT PROTEIN B"/>
    <property type="match status" value="1"/>
</dbReference>
<dbReference type="GO" id="GO:0005525">
    <property type="term" value="F:GTP binding"/>
    <property type="evidence" value="ECO:0007669"/>
    <property type="project" value="InterPro"/>
</dbReference>
<dbReference type="PROSITE" id="PS51711">
    <property type="entry name" value="G_FEOB"/>
    <property type="match status" value="1"/>
</dbReference>
<dbReference type="SUPFAM" id="SSF52540">
    <property type="entry name" value="P-loop containing nucleoside triphosphate hydrolases"/>
    <property type="match status" value="1"/>
</dbReference>
<feature type="transmembrane region" description="Helical" evidence="1">
    <location>
        <begin position="546"/>
        <end position="564"/>
    </location>
</feature>
<dbReference type="Gene3D" id="3.40.50.300">
    <property type="entry name" value="P-loop containing nucleotide triphosphate hydrolases"/>
    <property type="match status" value="1"/>
</dbReference>
<dbReference type="Pfam" id="PF07664">
    <property type="entry name" value="FeoB_C"/>
    <property type="match status" value="1"/>
</dbReference>
<dbReference type="InterPro" id="IPR011642">
    <property type="entry name" value="Gate_dom"/>
</dbReference>
<evidence type="ECO:0000259" key="2">
    <source>
        <dbReference type="PROSITE" id="PS51711"/>
    </source>
</evidence>
<organism evidence="3">
    <name type="scientific">Candidatus Caldatribacterium californiense</name>
    <dbReference type="NCBI Taxonomy" id="1454726"/>
    <lineage>
        <taxon>Bacteria</taxon>
        <taxon>Pseudomonadati</taxon>
        <taxon>Atribacterota</taxon>
        <taxon>Atribacteria</taxon>
        <taxon>Atribacterales</taxon>
        <taxon>Candidatus Caldatribacteriaceae</taxon>
        <taxon>Candidatus Caldatribacterium</taxon>
    </lineage>
</organism>
<dbReference type="Pfam" id="PF07670">
    <property type="entry name" value="Gate"/>
    <property type="match status" value="2"/>
</dbReference>
<dbReference type="InterPro" id="IPR027417">
    <property type="entry name" value="P-loop_NTPase"/>
</dbReference>
<dbReference type="InterPro" id="IPR030389">
    <property type="entry name" value="G_FEOB_dom"/>
</dbReference>
<dbReference type="InterPro" id="IPR011640">
    <property type="entry name" value="Fe2_transport_prot_B_C"/>
</dbReference>